<dbReference type="Proteomes" id="UP000807159">
    <property type="component" value="Chromosome 2"/>
</dbReference>
<keyword evidence="3" id="KW-1185">Reference proteome</keyword>
<evidence type="ECO:0000313" key="3">
    <source>
        <dbReference type="Proteomes" id="UP000807159"/>
    </source>
</evidence>
<comment type="caution">
    <text evidence="2">The sequence shown here is derived from an EMBL/GenBank/DDBJ whole genome shotgun (WGS) entry which is preliminary data.</text>
</comment>
<gene>
    <name evidence="2" type="ORF">H0E87_004128</name>
</gene>
<feature type="compositionally biased region" description="Low complexity" evidence="1">
    <location>
        <begin position="111"/>
        <end position="126"/>
    </location>
</feature>
<organism evidence="2 3">
    <name type="scientific">Populus deltoides</name>
    <name type="common">Eastern poplar</name>
    <name type="synonym">Eastern cottonwood</name>
    <dbReference type="NCBI Taxonomy" id="3696"/>
    <lineage>
        <taxon>Eukaryota</taxon>
        <taxon>Viridiplantae</taxon>
        <taxon>Streptophyta</taxon>
        <taxon>Embryophyta</taxon>
        <taxon>Tracheophyta</taxon>
        <taxon>Spermatophyta</taxon>
        <taxon>Magnoliopsida</taxon>
        <taxon>eudicotyledons</taxon>
        <taxon>Gunneridae</taxon>
        <taxon>Pentapetalae</taxon>
        <taxon>rosids</taxon>
        <taxon>fabids</taxon>
        <taxon>Malpighiales</taxon>
        <taxon>Salicaceae</taxon>
        <taxon>Saliceae</taxon>
        <taxon>Populus</taxon>
    </lineage>
</organism>
<proteinExistence type="predicted"/>
<feature type="region of interest" description="Disordered" evidence="1">
    <location>
        <begin position="79"/>
        <end position="126"/>
    </location>
</feature>
<feature type="region of interest" description="Disordered" evidence="1">
    <location>
        <begin position="199"/>
        <end position="218"/>
    </location>
</feature>
<feature type="compositionally biased region" description="Acidic residues" evidence="1">
    <location>
        <begin position="81"/>
        <end position="105"/>
    </location>
</feature>
<reference evidence="2" key="1">
    <citation type="journal article" date="2021" name="J. Hered.">
        <title>Genome Assembly of Salicaceae Populus deltoides (Eastern Cottonwood) I-69 Based on Nanopore Sequencing and Hi-C Technologies.</title>
        <authorList>
            <person name="Bai S."/>
            <person name="Wu H."/>
            <person name="Zhang J."/>
            <person name="Pan Z."/>
            <person name="Zhao W."/>
            <person name="Li Z."/>
            <person name="Tong C."/>
        </authorList>
    </citation>
    <scope>NUCLEOTIDE SEQUENCE</scope>
    <source>
        <tissue evidence="2">Leaf</tissue>
    </source>
</reference>
<dbReference type="AlphaFoldDB" id="A0A8T2ZD54"/>
<evidence type="ECO:0000256" key="1">
    <source>
        <dbReference type="SAM" id="MobiDB-lite"/>
    </source>
</evidence>
<evidence type="ECO:0000313" key="2">
    <source>
        <dbReference type="EMBL" id="KAH8515544.1"/>
    </source>
</evidence>
<dbReference type="EMBL" id="JACEGQ020000002">
    <property type="protein sequence ID" value="KAH8515544.1"/>
    <property type="molecule type" value="Genomic_DNA"/>
</dbReference>
<accession>A0A8T2ZD54</accession>
<sequence length="251" mass="27240">MNMLQAMRKQLQRLRENYFARVLFQKMSQVAIRMLMFQYPLVIYDEITLGDGGMHVRNCSVIGPLPLLLLATEIVVTPAEDGSEEDDGNDYDSADGAESDEDGMETDGRLGTQHGYTSSQTQSTSSCSGGLYIYCILSIDGLRGISLPAESVESLTSMVHATEIGKPASGRRGMNQNPNSFLSLLMNNDTQQTIPSHTLQGPASAGNGSGMHGRLGPREASSKRHAAWKCSQRACILFIGILLVLQKGHSL</sequence>
<name>A0A8T2ZD54_POPDE</name>
<protein>
    <submittedName>
        <fullName evidence="2">Uncharacterized protein</fullName>
    </submittedName>
</protein>